<evidence type="ECO:0000259" key="6">
    <source>
        <dbReference type="PROSITE" id="PS50109"/>
    </source>
</evidence>
<dbReference type="PANTHER" id="PTHR24421:SF62">
    <property type="entry name" value="SENSORY TRANSDUCTION HISTIDINE KINASE"/>
    <property type="match status" value="1"/>
</dbReference>
<dbReference type="InterPro" id="IPR003594">
    <property type="entry name" value="HATPase_dom"/>
</dbReference>
<dbReference type="InterPro" id="IPR050482">
    <property type="entry name" value="Sensor_HK_TwoCompSys"/>
</dbReference>
<keyword evidence="5" id="KW-0472">Membrane</keyword>
<evidence type="ECO:0000256" key="4">
    <source>
        <dbReference type="SAM" id="Coils"/>
    </source>
</evidence>
<dbReference type="PANTHER" id="PTHR24421">
    <property type="entry name" value="NITRATE/NITRITE SENSOR PROTEIN NARX-RELATED"/>
    <property type="match status" value="1"/>
</dbReference>
<dbReference type="Proteomes" id="UP001597097">
    <property type="component" value="Unassembled WGS sequence"/>
</dbReference>
<dbReference type="RefSeq" id="WP_219530042.1">
    <property type="nucleotide sequence ID" value="NZ_JAHKRM010000008.1"/>
</dbReference>
<protein>
    <submittedName>
        <fullName evidence="7">Sensor histidine kinase</fullName>
    </submittedName>
</protein>
<dbReference type="PROSITE" id="PS50109">
    <property type="entry name" value="HIS_KIN"/>
    <property type="match status" value="1"/>
</dbReference>
<organism evidence="7 8">
    <name type="scientific">Nonomuraea guangzhouensis</name>
    <dbReference type="NCBI Taxonomy" id="1291555"/>
    <lineage>
        <taxon>Bacteria</taxon>
        <taxon>Bacillati</taxon>
        <taxon>Actinomycetota</taxon>
        <taxon>Actinomycetes</taxon>
        <taxon>Streptosporangiales</taxon>
        <taxon>Streptosporangiaceae</taxon>
        <taxon>Nonomuraea</taxon>
    </lineage>
</organism>
<keyword evidence="1" id="KW-0808">Transferase</keyword>
<dbReference type="InterPro" id="IPR011712">
    <property type="entry name" value="Sig_transdc_His_kin_sub3_dim/P"/>
</dbReference>
<keyword evidence="5" id="KW-0812">Transmembrane</keyword>
<dbReference type="EMBL" id="JBHUCM010000005">
    <property type="protein sequence ID" value="MFD1536378.1"/>
    <property type="molecule type" value="Genomic_DNA"/>
</dbReference>
<feature type="transmembrane region" description="Helical" evidence="5">
    <location>
        <begin position="124"/>
        <end position="147"/>
    </location>
</feature>
<dbReference type="GO" id="GO:0016301">
    <property type="term" value="F:kinase activity"/>
    <property type="evidence" value="ECO:0007669"/>
    <property type="project" value="UniProtKB-KW"/>
</dbReference>
<feature type="transmembrane region" description="Helical" evidence="5">
    <location>
        <begin position="65"/>
        <end position="91"/>
    </location>
</feature>
<keyword evidence="4" id="KW-0175">Coiled coil</keyword>
<feature type="domain" description="Histidine kinase" evidence="6">
    <location>
        <begin position="185"/>
        <end position="374"/>
    </location>
</feature>
<feature type="transmembrane region" description="Helical" evidence="5">
    <location>
        <begin position="34"/>
        <end position="53"/>
    </location>
</feature>
<dbReference type="SMART" id="SM00387">
    <property type="entry name" value="HATPase_c"/>
    <property type="match status" value="1"/>
</dbReference>
<evidence type="ECO:0000256" key="2">
    <source>
        <dbReference type="ARBA" id="ARBA00022777"/>
    </source>
</evidence>
<dbReference type="PIRSF" id="PIRSF037434">
    <property type="entry name" value="STHK_ChrS"/>
    <property type="match status" value="1"/>
</dbReference>
<feature type="transmembrane region" description="Helical" evidence="5">
    <location>
        <begin position="98"/>
        <end position="118"/>
    </location>
</feature>
<evidence type="ECO:0000256" key="3">
    <source>
        <dbReference type="ARBA" id="ARBA00023012"/>
    </source>
</evidence>
<evidence type="ECO:0000256" key="1">
    <source>
        <dbReference type="ARBA" id="ARBA00022679"/>
    </source>
</evidence>
<dbReference type="CDD" id="cd16917">
    <property type="entry name" value="HATPase_UhpB-NarQ-NarX-like"/>
    <property type="match status" value="1"/>
</dbReference>
<feature type="coiled-coil region" evidence="4">
    <location>
        <begin position="149"/>
        <end position="176"/>
    </location>
</feature>
<keyword evidence="5" id="KW-1133">Transmembrane helix</keyword>
<evidence type="ECO:0000313" key="7">
    <source>
        <dbReference type="EMBL" id="MFD1536378.1"/>
    </source>
</evidence>
<accession>A0ABW4G139</accession>
<gene>
    <name evidence="7" type="ORF">ACFSJ0_04980</name>
</gene>
<keyword evidence="3" id="KW-0902">Two-component regulatory system</keyword>
<proteinExistence type="predicted"/>
<comment type="caution">
    <text evidence="7">The sequence shown here is derived from an EMBL/GenBank/DDBJ whole genome shotgun (WGS) entry which is preliminary data.</text>
</comment>
<dbReference type="InterPro" id="IPR005467">
    <property type="entry name" value="His_kinase_dom"/>
</dbReference>
<keyword evidence="8" id="KW-1185">Reference proteome</keyword>
<evidence type="ECO:0000256" key="5">
    <source>
        <dbReference type="SAM" id="Phobius"/>
    </source>
</evidence>
<dbReference type="Pfam" id="PF02518">
    <property type="entry name" value="HATPase_c"/>
    <property type="match status" value="1"/>
</dbReference>
<keyword evidence="2 7" id="KW-0418">Kinase</keyword>
<sequence length="379" mass="40802">MESWERSRRRWQHAFFASWLVLTSAGPVMEVSQVLPVVLVAGLAAWYAVWFVLRTPPAGEVPLPYVVGGGLLWLGLIAIDSSFMVVCLSVLVPYCMDALRVGLVAVLSCAGGWLWHSYHEGGSITWTEIAITALIAISAAASVGYFYSVARQSAERKELIDQLQAAQEARAVAERQAGVAAERQRLARDIHDSLTQGFASVAMLLEAAQATLPDNKHLTQALQAARENLAESRRVVRALRPGQLDECGLPEALRRLSGRLSDETGIDAHTVITGKFRPLEAEAQAELLRVAQEAVANVRRHARAEQVTLTLSYMEDLVVLDVHDDGDGFDPGRAASGHGLSIMRERMEQLGGTLLVESAPGAGATVVASLPAVALSGAR</sequence>
<reference evidence="8" key="1">
    <citation type="journal article" date="2019" name="Int. J. Syst. Evol. Microbiol.">
        <title>The Global Catalogue of Microorganisms (GCM) 10K type strain sequencing project: providing services to taxonomists for standard genome sequencing and annotation.</title>
        <authorList>
            <consortium name="The Broad Institute Genomics Platform"/>
            <consortium name="The Broad Institute Genome Sequencing Center for Infectious Disease"/>
            <person name="Wu L."/>
            <person name="Ma J."/>
        </authorList>
    </citation>
    <scope>NUCLEOTIDE SEQUENCE [LARGE SCALE GENOMIC DNA]</scope>
    <source>
        <strain evidence="8">CGMCC 1.15399</strain>
    </source>
</reference>
<dbReference type="Pfam" id="PF07730">
    <property type="entry name" value="HisKA_3"/>
    <property type="match status" value="1"/>
</dbReference>
<evidence type="ECO:0000313" key="8">
    <source>
        <dbReference type="Proteomes" id="UP001597097"/>
    </source>
</evidence>
<dbReference type="InterPro" id="IPR017205">
    <property type="entry name" value="Sig_transdc_His_kinase_ChrS"/>
</dbReference>
<name>A0ABW4G139_9ACTN</name>